<evidence type="ECO:0000313" key="2">
    <source>
        <dbReference type="EMBL" id="KGI22479.1"/>
    </source>
</evidence>
<dbReference type="InterPro" id="IPR036653">
    <property type="entry name" value="CinA-like_C"/>
</dbReference>
<dbReference type="SUPFAM" id="SSF142433">
    <property type="entry name" value="CinA-like"/>
    <property type="match status" value="1"/>
</dbReference>
<organism evidence="2 3">
    <name type="scientific">Hoylesella timonensis S9-PR14</name>
    <dbReference type="NCBI Taxonomy" id="1401062"/>
    <lineage>
        <taxon>Bacteria</taxon>
        <taxon>Pseudomonadati</taxon>
        <taxon>Bacteroidota</taxon>
        <taxon>Bacteroidia</taxon>
        <taxon>Bacteroidales</taxon>
        <taxon>Prevotellaceae</taxon>
        <taxon>Hoylesella</taxon>
    </lineage>
</organism>
<dbReference type="RefSeq" id="WP_036926647.1">
    <property type="nucleotide sequence ID" value="NZ_JRPQ01000069.1"/>
</dbReference>
<name>A0A098YSU1_9BACT</name>
<reference evidence="2 3" key="1">
    <citation type="submission" date="2014-07" db="EMBL/GenBank/DDBJ databases">
        <authorList>
            <person name="McCorrison J."/>
            <person name="Sanka R."/>
            <person name="Torralba M."/>
            <person name="Gillis M."/>
            <person name="Haft D.H."/>
            <person name="Methe B."/>
            <person name="Sutton G."/>
            <person name="Nelson K.E."/>
        </authorList>
    </citation>
    <scope>NUCLEOTIDE SEQUENCE [LARGE SCALE GENOMIC DNA]</scope>
    <source>
        <strain evidence="2 3">S9-PR14</strain>
    </source>
</reference>
<sequence length="172" mass="18544">MNFENKVISREIQQFLYDSNKTLGTAESCTGGRIAEVIAAVPGASNYFKGGIIAYSNELKIRLLGVNAQVIEEQSAVCEEVAMQMAVGLCQTINCDYAIAITGIAGPGGGTPTIPIGTIWIAYGSKDDMRTFKLTEDNGRDVNLANATNQALSLFLDFLKETLSHQELDSKE</sequence>
<proteinExistence type="predicted"/>
<dbReference type="OrthoDB" id="9801454at2"/>
<gene>
    <name evidence="2" type="ORF">HMPREF9304_04165</name>
</gene>
<comment type="caution">
    <text evidence="2">The sequence shown here is derived from an EMBL/GenBank/DDBJ whole genome shotgun (WGS) entry which is preliminary data.</text>
</comment>
<protein>
    <submittedName>
        <fullName evidence="2">Competence protein</fullName>
    </submittedName>
</protein>
<dbReference type="NCBIfam" id="TIGR00199">
    <property type="entry name" value="PncC_domain"/>
    <property type="match status" value="1"/>
</dbReference>
<dbReference type="EMBL" id="JRPQ01000069">
    <property type="protein sequence ID" value="KGI22479.1"/>
    <property type="molecule type" value="Genomic_DNA"/>
</dbReference>
<dbReference type="AlphaFoldDB" id="A0A098YSU1"/>
<evidence type="ECO:0000259" key="1">
    <source>
        <dbReference type="Pfam" id="PF02464"/>
    </source>
</evidence>
<dbReference type="Gene3D" id="3.90.950.20">
    <property type="entry name" value="CinA-like"/>
    <property type="match status" value="1"/>
</dbReference>
<accession>A0A098YSU1</accession>
<evidence type="ECO:0000313" key="3">
    <source>
        <dbReference type="Proteomes" id="UP000029723"/>
    </source>
</evidence>
<dbReference type="InterPro" id="IPR008136">
    <property type="entry name" value="CinA_C"/>
</dbReference>
<dbReference type="Pfam" id="PF02464">
    <property type="entry name" value="CinA"/>
    <property type="match status" value="1"/>
</dbReference>
<dbReference type="Proteomes" id="UP000029723">
    <property type="component" value="Unassembled WGS sequence"/>
</dbReference>
<feature type="domain" description="CinA C-terminal" evidence="1">
    <location>
        <begin position="8"/>
        <end position="158"/>
    </location>
</feature>